<evidence type="ECO:0000256" key="9">
    <source>
        <dbReference type="SAM" id="MobiDB-lite"/>
    </source>
</evidence>
<evidence type="ECO:0000259" key="10">
    <source>
        <dbReference type="Pfam" id="PF13953"/>
    </source>
</evidence>
<organism evidence="12 13">
    <name type="scientific">Paraburkholderia phytofirmans OLGA172</name>
    <dbReference type="NCBI Taxonomy" id="1417228"/>
    <lineage>
        <taxon>Bacteria</taxon>
        <taxon>Pseudomonadati</taxon>
        <taxon>Pseudomonadota</taxon>
        <taxon>Betaproteobacteria</taxon>
        <taxon>Burkholderiales</taxon>
        <taxon>Burkholderiaceae</taxon>
        <taxon>Paraburkholderia</taxon>
    </lineage>
</organism>
<evidence type="ECO:0000256" key="5">
    <source>
        <dbReference type="ARBA" id="ARBA00022692"/>
    </source>
</evidence>
<keyword evidence="4" id="KW-1134">Transmembrane beta strand</keyword>
<feature type="region of interest" description="Disordered" evidence="9">
    <location>
        <begin position="890"/>
        <end position="917"/>
    </location>
</feature>
<keyword evidence="7" id="KW-0472">Membrane</keyword>
<dbReference type="Pfam" id="PF13953">
    <property type="entry name" value="PapC_C"/>
    <property type="match status" value="1"/>
</dbReference>
<dbReference type="InterPro" id="IPR025949">
    <property type="entry name" value="PapC-like_C"/>
</dbReference>
<accession>A0A160FVM2</accession>
<dbReference type="GO" id="GO:0015473">
    <property type="term" value="F:fimbrial usher porin activity"/>
    <property type="evidence" value="ECO:0007669"/>
    <property type="project" value="InterPro"/>
</dbReference>
<reference evidence="12 13" key="1">
    <citation type="journal article" date="2016" name="Gene">
        <title>PacBio SMRT assembly of a complex multi-replicon genome reveals chlorocatechol degradative operon in a region of genome plasticity.</title>
        <authorList>
            <person name="Ricker N."/>
            <person name="Shen S.Y."/>
            <person name="Goordial J."/>
            <person name="Jin S."/>
            <person name="Fulthorpe R.R."/>
        </authorList>
    </citation>
    <scope>NUCLEOTIDE SEQUENCE [LARGE SCALE GENOMIC DNA]</scope>
    <source>
        <strain evidence="12 13">OLGA172</strain>
    </source>
</reference>
<gene>
    <name evidence="12" type="ORF">AYM40_21745</name>
</gene>
<dbReference type="KEGG" id="buz:AYM40_21745"/>
<keyword evidence="6" id="KW-0732">Signal</keyword>
<evidence type="ECO:0000259" key="11">
    <source>
        <dbReference type="Pfam" id="PF13954"/>
    </source>
</evidence>
<keyword evidence="13" id="KW-1185">Reference proteome</keyword>
<feature type="domain" description="PapC N-terminal" evidence="11">
    <location>
        <begin position="56"/>
        <end position="228"/>
    </location>
</feature>
<dbReference type="OrthoDB" id="6554712at2"/>
<dbReference type="SUPFAM" id="SSF141729">
    <property type="entry name" value="FimD N-terminal domain-like"/>
    <property type="match status" value="1"/>
</dbReference>
<dbReference type="Gene3D" id="2.60.40.2070">
    <property type="match status" value="1"/>
</dbReference>
<dbReference type="Pfam" id="PF00577">
    <property type="entry name" value="Usher"/>
    <property type="match status" value="1"/>
</dbReference>
<comment type="subcellular location">
    <subcellularLocation>
        <location evidence="1">Cell outer membrane</location>
        <topology evidence="1">Multi-pass membrane protein</topology>
    </subcellularLocation>
</comment>
<dbReference type="STRING" id="1804984.AYM40_21745"/>
<evidence type="ECO:0000313" key="12">
    <source>
        <dbReference type="EMBL" id="ANB77419.1"/>
    </source>
</evidence>
<name>A0A160FVM2_9BURK</name>
<evidence type="ECO:0000256" key="2">
    <source>
        <dbReference type="ARBA" id="ARBA00008064"/>
    </source>
</evidence>
<dbReference type="Proteomes" id="UP000076852">
    <property type="component" value="Chromosome 2"/>
</dbReference>
<protein>
    <submittedName>
        <fullName evidence="12">Fimbrial assembly protein</fullName>
    </submittedName>
</protein>
<dbReference type="GO" id="GO:0009279">
    <property type="term" value="C:cell outer membrane"/>
    <property type="evidence" value="ECO:0007669"/>
    <property type="project" value="UniProtKB-SubCell"/>
</dbReference>
<evidence type="ECO:0000256" key="1">
    <source>
        <dbReference type="ARBA" id="ARBA00004571"/>
    </source>
</evidence>
<dbReference type="EMBL" id="CP014579">
    <property type="protein sequence ID" value="ANB77419.1"/>
    <property type="molecule type" value="Genomic_DNA"/>
</dbReference>
<evidence type="ECO:0000256" key="3">
    <source>
        <dbReference type="ARBA" id="ARBA00022448"/>
    </source>
</evidence>
<dbReference type="Gene3D" id="2.60.40.2610">
    <property type="entry name" value="Outer membrane usher protein FimD, plug domain"/>
    <property type="match status" value="1"/>
</dbReference>
<proteinExistence type="inferred from homology"/>
<dbReference type="Gene3D" id="3.10.20.410">
    <property type="match status" value="1"/>
</dbReference>
<dbReference type="InterPro" id="IPR000015">
    <property type="entry name" value="Fimb_usher"/>
</dbReference>
<dbReference type="InterPro" id="IPR042186">
    <property type="entry name" value="FimD_plug_dom"/>
</dbReference>
<dbReference type="PANTHER" id="PTHR30451:SF20">
    <property type="entry name" value="FIMBRIAE USHER"/>
    <property type="match status" value="1"/>
</dbReference>
<dbReference type="RefSeq" id="WP_063500614.1">
    <property type="nucleotide sequence ID" value="NZ_CP014579.1"/>
</dbReference>
<dbReference type="AlphaFoldDB" id="A0A160FVM2"/>
<dbReference type="InterPro" id="IPR043142">
    <property type="entry name" value="PapC-like_C_sf"/>
</dbReference>
<dbReference type="Pfam" id="PF13954">
    <property type="entry name" value="PapC_N"/>
    <property type="match status" value="1"/>
</dbReference>
<keyword evidence="8" id="KW-0998">Cell outer membrane</keyword>
<dbReference type="GO" id="GO:0009297">
    <property type="term" value="P:pilus assembly"/>
    <property type="evidence" value="ECO:0007669"/>
    <property type="project" value="InterPro"/>
</dbReference>
<sequence length="917" mass="96310">MKHSPRHQSQVCAREVPDPLGLHPIAAVVMSVFAVLGGVQSANVNAAETTSAPAVQFDTTFLRTDPTQTVDVSRFSQGNAVSPGVYPVDVFMNDMRVAHQDVRFVAASEGQGAHACLSRQMLEKLGVDFAKVNADSSVKAAAHVPADTGADAHGADSKQAGDSAVAHADECVDLAALVPQATVDFDFSEQKLMLSVPQKYMRNAARGYVPPEMWQNGVNAGFVSYNANTYHTAGSGMDSTQSYLGLNAGVNIGAWHFRHQSSVSQATGQGTQFNNIATYVQHDLTALKSQVTLGDGSTTGDVFDSVQFRGAQIATDDRMLPDSLRGYAPVVRGTAESNARVTVKQNNQVIYETSVSPGPFEIKDLYATGYGGNLDVTVTEADGRTKTFTVPYASVAQSLRPGTTRFSVTAGQLRNDSLENKPNFAQFTLQRGLTNMLTAYGGGIAANGYVSADIGVALNTKFGAVSADVTGSQTQVPNQSTMRGTSLRIGYNKFVDSTDTNIAVAAYRYSTAGFMNLSDAASVRDQAMRGGDINSVYRQKNRFQLTVNQNFKDHGSVFLSASAQQYWNHSGSDTFYQAGYTNSYKYGTYSVTAGRTRNSDGSMSNQYMVSTTIPLGHSQHAPLMSTSLSSSGGSTSMQANVSGSLGDNNQYSYNAYGTYGAGNGSSSSNTGVSGTYRAPYAQMTASASAGSGSRQVSAGISGSIVAHPGGVTLSQTVGDTFGIVEAPGAEGASVSSASGVKINSRGYAVVPYLTPYGMNTVDIDPKGTSTDVEFQSTSEQAVPRLGSVVMLKYKTVNGRAALIRAPQLGDRALPFGVDVVDGNGHTVGVVAQDSRIFARGLEDKGSLFVKWGAAASEQCQIDYVLPKSTGKAGAAYTSVQGHCLGTGESLQAASATGREEQSHVAGSNPDHAVEQAH</sequence>
<evidence type="ECO:0000256" key="7">
    <source>
        <dbReference type="ARBA" id="ARBA00023136"/>
    </source>
</evidence>
<feature type="domain" description="PapC-like C-terminal" evidence="10">
    <location>
        <begin position="810"/>
        <end position="867"/>
    </location>
</feature>
<evidence type="ECO:0000313" key="13">
    <source>
        <dbReference type="Proteomes" id="UP000076852"/>
    </source>
</evidence>
<dbReference type="PANTHER" id="PTHR30451">
    <property type="entry name" value="OUTER MEMBRANE USHER PROTEIN"/>
    <property type="match status" value="1"/>
</dbReference>
<dbReference type="InterPro" id="IPR025885">
    <property type="entry name" value="PapC_N"/>
</dbReference>
<dbReference type="FunFam" id="2.60.40.3110:FF:000001">
    <property type="entry name" value="Putative fimbrial outer membrane usher"/>
    <property type="match status" value="1"/>
</dbReference>
<dbReference type="Gene3D" id="2.60.40.3110">
    <property type="match status" value="1"/>
</dbReference>
<keyword evidence="5" id="KW-0812">Transmembrane</keyword>
<evidence type="ECO:0000256" key="4">
    <source>
        <dbReference type="ARBA" id="ARBA00022452"/>
    </source>
</evidence>
<comment type="similarity">
    <text evidence="2">Belongs to the fimbrial export usher family.</text>
</comment>
<keyword evidence="3" id="KW-0813">Transport</keyword>
<evidence type="ECO:0000256" key="6">
    <source>
        <dbReference type="ARBA" id="ARBA00022729"/>
    </source>
</evidence>
<dbReference type="InterPro" id="IPR037224">
    <property type="entry name" value="PapC_N_sf"/>
</dbReference>
<evidence type="ECO:0000256" key="8">
    <source>
        <dbReference type="ARBA" id="ARBA00023237"/>
    </source>
</evidence>